<gene>
    <name evidence="2" type="ORF">SacglDRAFT_03412</name>
</gene>
<reference evidence="3" key="2">
    <citation type="submission" date="2012-01" db="EMBL/GenBank/DDBJ databases">
        <title>Noncontiguous Finished sequence of chromosome of Saccharomonospora glauca K62.</title>
        <authorList>
            <consortium name="US DOE Joint Genome Institute"/>
            <person name="Lucas S."/>
            <person name="Han J."/>
            <person name="Lapidus A."/>
            <person name="Cheng J.-F."/>
            <person name="Goodwin L."/>
            <person name="Pitluck S."/>
            <person name="Peters L."/>
            <person name="Mikhailova N."/>
            <person name="Held B."/>
            <person name="Detter J.C."/>
            <person name="Han C."/>
            <person name="Tapia R."/>
            <person name="Land M."/>
            <person name="Hauser L."/>
            <person name="Kyrpides N."/>
            <person name="Ivanova N."/>
            <person name="Pagani I."/>
            <person name="Brambilla E.-M."/>
            <person name="Klenk H.-P."/>
            <person name="Woyke T."/>
        </authorList>
    </citation>
    <scope>NUCLEOTIDE SEQUENCE [LARGE SCALE GENOMIC DNA]</scope>
    <source>
        <strain evidence="3">K62</strain>
    </source>
</reference>
<dbReference type="EMBL" id="CM001484">
    <property type="protein sequence ID" value="EIF00273.1"/>
    <property type="molecule type" value="Genomic_DNA"/>
</dbReference>
<dbReference type="AlphaFoldDB" id="I1D5P8"/>
<keyword evidence="3" id="KW-1185">Reference proteome</keyword>
<proteinExistence type="predicted"/>
<accession>I1D5P8</accession>
<dbReference type="RefSeq" id="WP_005466016.1">
    <property type="nucleotide sequence ID" value="NZ_CM001484.1"/>
</dbReference>
<sequence length="43" mass="4927">MQTFLITAYILVWPLLTLIVLSALTYGVVKDYRDARKKGTRVV</sequence>
<dbReference type="HOGENOM" id="CLU_212792_0_1_11"/>
<dbReference type="Proteomes" id="UP000005087">
    <property type="component" value="Chromosome"/>
</dbReference>
<dbReference type="InterPro" id="IPR049820">
    <property type="entry name" value="Trnsprt_adja_ssu-like"/>
</dbReference>
<name>I1D5P8_9PSEU</name>
<evidence type="ECO:0000256" key="1">
    <source>
        <dbReference type="SAM" id="Phobius"/>
    </source>
</evidence>
<feature type="transmembrane region" description="Helical" evidence="1">
    <location>
        <begin position="6"/>
        <end position="29"/>
    </location>
</feature>
<reference evidence="2 3" key="1">
    <citation type="submission" date="2011-09" db="EMBL/GenBank/DDBJ databases">
        <authorList>
            <consortium name="US DOE Joint Genome Institute (JGI-PGF)"/>
            <person name="Lucas S."/>
            <person name="Han J."/>
            <person name="Lapidus A."/>
            <person name="Cheng J.-F."/>
            <person name="Goodwin L."/>
            <person name="Pitluck S."/>
            <person name="Peters L."/>
            <person name="Land M.L."/>
            <person name="Hauser L."/>
            <person name="Brambilla E."/>
            <person name="Klenk H.-P."/>
            <person name="Woyke T.J."/>
        </authorList>
    </citation>
    <scope>NUCLEOTIDE SEQUENCE [LARGE SCALE GENOMIC DNA]</scope>
    <source>
        <strain evidence="2 3">K62</strain>
    </source>
</reference>
<evidence type="ECO:0000313" key="3">
    <source>
        <dbReference type="Proteomes" id="UP000005087"/>
    </source>
</evidence>
<evidence type="ECO:0000313" key="2">
    <source>
        <dbReference type="EMBL" id="EIF00273.1"/>
    </source>
</evidence>
<keyword evidence="1" id="KW-0472">Membrane</keyword>
<dbReference type="NCBIfam" id="NF038354">
    <property type="entry name" value="trnsprt_adja_43"/>
    <property type="match status" value="1"/>
</dbReference>
<keyword evidence="1" id="KW-1133">Transmembrane helix</keyword>
<protein>
    <submittedName>
        <fullName evidence="2">Uncharacterized protein</fullName>
    </submittedName>
</protein>
<keyword evidence="1" id="KW-0812">Transmembrane</keyword>
<organism evidence="2 3">
    <name type="scientific">Saccharomonospora glauca K62</name>
    <dbReference type="NCBI Taxonomy" id="928724"/>
    <lineage>
        <taxon>Bacteria</taxon>
        <taxon>Bacillati</taxon>
        <taxon>Actinomycetota</taxon>
        <taxon>Actinomycetes</taxon>
        <taxon>Pseudonocardiales</taxon>
        <taxon>Pseudonocardiaceae</taxon>
        <taxon>Saccharomonospora</taxon>
    </lineage>
</organism>